<keyword evidence="3" id="KW-1185">Reference proteome</keyword>
<dbReference type="Proteomes" id="UP000014155">
    <property type="component" value="Unassembled WGS sequence"/>
</dbReference>
<dbReference type="Gene3D" id="3.40.710.10">
    <property type="entry name" value="DD-peptidase/beta-lactamase superfamily"/>
    <property type="match status" value="1"/>
</dbReference>
<feature type="domain" description="Beta-lactamase-related" evidence="1">
    <location>
        <begin position="52"/>
        <end position="320"/>
    </location>
</feature>
<reference evidence="2 3" key="1">
    <citation type="journal article" date="2013" name="Genome Announc.">
        <title>Draft Genome Sequence of the Cellulolytic, Mesophilic, Anaerobic Bacterium Clostridium termitidis Strain CT1112 (DSM 5398).</title>
        <authorList>
            <person name="Lal S."/>
            <person name="Ramachandran U."/>
            <person name="Zhang X."/>
            <person name="Munir R."/>
            <person name="Sparling R."/>
            <person name="Levin D.B."/>
        </authorList>
    </citation>
    <scope>NUCLEOTIDE SEQUENCE [LARGE SCALE GENOMIC DNA]</scope>
    <source>
        <strain evidence="2 3">CT1112</strain>
    </source>
</reference>
<organism evidence="2 3">
    <name type="scientific">Ruminiclostridium cellobioparum subsp. termitidis CT1112</name>
    <dbReference type="NCBI Taxonomy" id="1195236"/>
    <lineage>
        <taxon>Bacteria</taxon>
        <taxon>Bacillati</taxon>
        <taxon>Bacillota</taxon>
        <taxon>Clostridia</taxon>
        <taxon>Eubacteriales</taxon>
        <taxon>Oscillospiraceae</taxon>
        <taxon>Ruminiclostridium</taxon>
    </lineage>
</organism>
<dbReference type="EMBL" id="AORV01000026">
    <property type="protein sequence ID" value="EMS72669.1"/>
    <property type="molecule type" value="Genomic_DNA"/>
</dbReference>
<dbReference type="SUPFAM" id="SSF56601">
    <property type="entry name" value="beta-lactamase/transpeptidase-like"/>
    <property type="match status" value="1"/>
</dbReference>
<dbReference type="Pfam" id="PF00144">
    <property type="entry name" value="Beta-lactamase"/>
    <property type="match status" value="1"/>
</dbReference>
<dbReference type="RefSeq" id="WP_004624930.1">
    <property type="nucleotide sequence ID" value="NZ_AORV01000026.1"/>
</dbReference>
<evidence type="ECO:0000259" key="1">
    <source>
        <dbReference type="Pfam" id="PF00144"/>
    </source>
</evidence>
<dbReference type="PATRIC" id="fig|1195236.3.peg.1710"/>
<evidence type="ECO:0000313" key="2">
    <source>
        <dbReference type="EMBL" id="EMS72669.1"/>
    </source>
</evidence>
<name>S0FU15_RUMCE</name>
<dbReference type="InterPro" id="IPR050491">
    <property type="entry name" value="AmpC-like"/>
</dbReference>
<comment type="caution">
    <text evidence="2">The sequence shown here is derived from an EMBL/GenBank/DDBJ whole genome shotgun (WGS) entry which is preliminary data.</text>
</comment>
<gene>
    <name evidence="2" type="ORF">CTER_1392</name>
</gene>
<protein>
    <submittedName>
        <fullName evidence="2">Beta-lactamase</fullName>
    </submittedName>
</protein>
<dbReference type="InterPro" id="IPR012338">
    <property type="entry name" value="Beta-lactam/transpept-like"/>
</dbReference>
<evidence type="ECO:0000313" key="3">
    <source>
        <dbReference type="Proteomes" id="UP000014155"/>
    </source>
</evidence>
<dbReference type="AlphaFoldDB" id="S0FU15"/>
<dbReference type="PANTHER" id="PTHR46825:SF8">
    <property type="entry name" value="BETA-LACTAMASE-RELATED"/>
    <property type="match status" value="1"/>
</dbReference>
<dbReference type="InterPro" id="IPR001466">
    <property type="entry name" value="Beta-lactam-related"/>
</dbReference>
<dbReference type="PANTHER" id="PTHR46825">
    <property type="entry name" value="D-ALANYL-D-ALANINE-CARBOXYPEPTIDASE/ENDOPEPTIDASE AMPH"/>
    <property type="match status" value="1"/>
</dbReference>
<dbReference type="STRING" id="1195236.CTER_1392"/>
<sequence>MYQIDSETLNLIKRSCKGKKYIKLTIGLLEGKDTMLKVYDESGEIAPGPAYTYEIGSITKTFTASLLSKFVFENKMSLNDSIKKYIPGLDTEQYFPTLHRIATHTSGYSSAFPLNNREYIGLYLDLIFTGKIQKVNPLNMDLDKMSMLVKKSKLEDADYKWKYSNFGLSLLGYAIGTVSGKAYWDTMNDFLLNELGLENTYLGTFSDKNLHGFNAKNVECGNWCWDEKNLVAPAGAISSTAEDLLKYAWLNMFEEKPYLQLCHKKHANASKKYDMGLAWWLHRNNNNIIMHGGGTGCFSSFLVIDKEKKAAAVVLANYRLGIDLDQKIGLSLLEDLKRSN</sequence>
<accession>S0FU15</accession>
<dbReference type="eggNOG" id="COG1680">
    <property type="taxonomic scope" value="Bacteria"/>
</dbReference>
<proteinExistence type="predicted"/>